<comment type="caution">
    <text evidence="1">The sequence shown here is derived from an EMBL/GenBank/DDBJ whole genome shotgun (WGS) entry which is preliminary data.</text>
</comment>
<reference evidence="1 2" key="1">
    <citation type="journal article" date="2022" name="Genome Biol. Evol.">
        <title>The Spruce Budworm Genome: Reconstructing the Evolutionary History of Antifreeze Proteins.</title>
        <authorList>
            <person name="Beliveau C."/>
            <person name="Gagne P."/>
            <person name="Picq S."/>
            <person name="Vernygora O."/>
            <person name="Keeling C.I."/>
            <person name="Pinkney K."/>
            <person name="Doucet D."/>
            <person name="Wen F."/>
            <person name="Johnston J.S."/>
            <person name="Maaroufi H."/>
            <person name="Boyle B."/>
            <person name="Laroche J."/>
            <person name="Dewar K."/>
            <person name="Juretic N."/>
            <person name="Blackburn G."/>
            <person name="Nisole A."/>
            <person name="Brunet B."/>
            <person name="Brandao M."/>
            <person name="Lumley L."/>
            <person name="Duan J."/>
            <person name="Quan G."/>
            <person name="Lucarotti C.J."/>
            <person name="Roe A.D."/>
            <person name="Sperling F.A.H."/>
            <person name="Levesque R.C."/>
            <person name="Cusson M."/>
        </authorList>
    </citation>
    <scope>NUCLEOTIDE SEQUENCE [LARGE SCALE GENOMIC DNA]</scope>
    <source>
        <strain evidence="1">Glfc:IPQL:Cfum</strain>
    </source>
</reference>
<evidence type="ECO:0000313" key="2">
    <source>
        <dbReference type="Proteomes" id="UP001064048"/>
    </source>
</evidence>
<evidence type="ECO:0000313" key="1">
    <source>
        <dbReference type="EMBL" id="KAI8432784.1"/>
    </source>
</evidence>
<keyword evidence="2" id="KW-1185">Reference proteome</keyword>
<feature type="non-terminal residue" evidence="1">
    <location>
        <position position="353"/>
    </location>
</feature>
<accession>A0ACC0K8J1</accession>
<sequence>MSDSDSDIIIASAAFIILSQKLKNKRRKRRWWVTNLMHRRTLDNVGETMTDMRKQEESGQFQNFCRMAPEDFDHLLSLTIEKIRKSSTNFRDSIPAYDKLAVTLRFLATGDSYESLMYFTKMSKSTICNAISEVCAAINEALQNYAKTPSTEEEWLSIAQEFNEKWNFPNCIGAVDGKHCVIQAPINSGSDFFNYKSTFSVVLMAIVDANYNFIFADIGCQGRISDGGVFRNTSFYQKLQNNELNLPNDQSLPGRQQNMPFFPSSEEEWLAIAEEFEHHNLLGLCRPDSSTCRLTIYKPGMGLFSWNLLLISSGVSLSASFNKLSHAALKVLRSLGVAASFHLHLDVRQRLQE</sequence>
<proteinExistence type="predicted"/>
<dbReference type="EMBL" id="CM046124">
    <property type="protein sequence ID" value="KAI8432784.1"/>
    <property type="molecule type" value="Genomic_DNA"/>
</dbReference>
<name>A0ACC0K8J1_CHOFU</name>
<dbReference type="Proteomes" id="UP001064048">
    <property type="component" value="Chromosome 24"/>
</dbReference>
<protein>
    <submittedName>
        <fullName evidence="1">Uncharacterized protein</fullName>
    </submittedName>
</protein>
<organism evidence="1 2">
    <name type="scientific">Choristoneura fumiferana</name>
    <name type="common">Spruce budworm moth</name>
    <name type="synonym">Archips fumiferana</name>
    <dbReference type="NCBI Taxonomy" id="7141"/>
    <lineage>
        <taxon>Eukaryota</taxon>
        <taxon>Metazoa</taxon>
        <taxon>Ecdysozoa</taxon>
        <taxon>Arthropoda</taxon>
        <taxon>Hexapoda</taxon>
        <taxon>Insecta</taxon>
        <taxon>Pterygota</taxon>
        <taxon>Neoptera</taxon>
        <taxon>Endopterygota</taxon>
        <taxon>Lepidoptera</taxon>
        <taxon>Glossata</taxon>
        <taxon>Ditrysia</taxon>
        <taxon>Tortricoidea</taxon>
        <taxon>Tortricidae</taxon>
        <taxon>Tortricinae</taxon>
        <taxon>Choristoneura</taxon>
    </lineage>
</organism>
<gene>
    <name evidence="1" type="ORF">MSG28_013743</name>
</gene>